<name>A0A024G0F3_9STRA</name>
<dbReference type="InParanoid" id="A0A024G0F3"/>
<accession>A0A024G0F3</accession>
<sequence length="282" mass="32456">MTCGLEKHVLLESAKNTGMLVKTIKECAMSAVTHSSEIIDMRTRVTLRESYVKRISNGDLLLHMIASNVAALTASAGDFISGRQRSRNAYRRRKVNIEILALSHSSLYSSINRSTYLIHHLRCLDRLKINKLVQNWSSYVAADRIDTTTFCTISYLPASTFIIRVRFSFLVWYFLINPCRENIIPALGRLILPGMDECVRPAKFSFPTSEEESNTTSGYNYSHTNDLFRSDEHLDRGTKLEQREAKRAYFYTFFRKRLRCCFELLTPIPEQYRHSSEDGKIG</sequence>
<gene>
    <name evidence="1" type="ORF">BN9_010280</name>
</gene>
<organism evidence="1 2">
    <name type="scientific">Albugo candida</name>
    <dbReference type="NCBI Taxonomy" id="65357"/>
    <lineage>
        <taxon>Eukaryota</taxon>
        <taxon>Sar</taxon>
        <taxon>Stramenopiles</taxon>
        <taxon>Oomycota</taxon>
        <taxon>Peronosporomycetes</taxon>
        <taxon>Albuginales</taxon>
        <taxon>Albuginaceae</taxon>
        <taxon>Albugo</taxon>
    </lineage>
</organism>
<evidence type="ECO:0000313" key="1">
    <source>
        <dbReference type="EMBL" id="CCI40244.1"/>
    </source>
</evidence>
<evidence type="ECO:0000313" key="2">
    <source>
        <dbReference type="Proteomes" id="UP000053237"/>
    </source>
</evidence>
<proteinExistence type="predicted"/>
<dbReference type="AlphaFoldDB" id="A0A024G0F3"/>
<protein>
    <submittedName>
        <fullName evidence="1">Uncharacterized protein</fullName>
    </submittedName>
</protein>
<comment type="caution">
    <text evidence="1">The sequence shown here is derived from an EMBL/GenBank/DDBJ whole genome shotgun (WGS) entry which is preliminary data.</text>
</comment>
<keyword evidence="2" id="KW-1185">Reference proteome</keyword>
<dbReference type="Proteomes" id="UP000053237">
    <property type="component" value="Unassembled WGS sequence"/>
</dbReference>
<reference evidence="1 2" key="1">
    <citation type="submission" date="2012-05" db="EMBL/GenBank/DDBJ databases">
        <title>Recombination and specialization in a pathogen metapopulation.</title>
        <authorList>
            <person name="Gardiner A."/>
            <person name="Kemen E."/>
            <person name="Schultz-Larsen T."/>
            <person name="MacLean D."/>
            <person name="Van Oosterhout C."/>
            <person name="Jones J.D.G."/>
        </authorList>
    </citation>
    <scope>NUCLEOTIDE SEQUENCE [LARGE SCALE GENOMIC DNA]</scope>
    <source>
        <strain evidence="1 2">Ac Nc2</strain>
    </source>
</reference>
<dbReference type="EMBL" id="CAIX01000007">
    <property type="protein sequence ID" value="CCI40244.1"/>
    <property type="molecule type" value="Genomic_DNA"/>
</dbReference>